<reference evidence="1" key="2">
    <citation type="journal article" date="2023" name="Int. J. Mol. Sci.">
        <title>De Novo Assembly and Annotation of 11 Diverse Shrub Willow (Salix) Genomes Reveals Novel Gene Organization in Sex-Linked Regions.</title>
        <authorList>
            <person name="Hyden B."/>
            <person name="Feng K."/>
            <person name="Yates T.B."/>
            <person name="Jawdy S."/>
            <person name="Cereghino C."/>
            <person name="Smart L.B."/>
            <person name="Muchero W."/>
        </authorList>
    </citation>
    <scope>NUCLEOTIDE SEQUENCE [LARGE SCALE GENOMIC DNA]</scope>
    <source>
        <tissue evidence="1">Shoot tip</tissue>
    </source>
</reference>
<comment type="caution">
    <text evidence="1">The sequence shown here is derived from an EMBL/GenBank/DDBJ whole genome shotgun (WGS) entry which is preliminary data.</text>
</comment>
<gene>
    <name evidence="1" type="ORF">OIU85_005545</name>
</gene>
<sequence>MEDEIIAEFNKSGFALDEEEILKEIYFAVAGMICCDGEGRQNEKVHHAAKQVRTARSFLYAIHLHQSTCKEHNAKKHIRNFMIKSDQLADIFKQYYNDAN</sequence>
<accession>A0A9Q0ST67</accession>
<evidence type="ECO:0000313" key="2">
    <source>
        <dbReference type="Proteomes" id="UP001151529"/>
    </source>
</evidence>
<dbReference type="AlphaFoldDB" id="A0A9Q0ST67"/>
<name>A0A9Q0ST67_SALVM</name>
<protein>
    <submittedName>
        <fullName evidence="1">Uncharacterized protein</fullName>
    </submittedName>
</protein>
<evidence type="ECO:0000313" key="1">
    <source>
        <dbReference type="EMBL" id="KAJ6689149.1"/>
    </source>
</evidence>
<proteinExistence type="predicted"/>
<dbReference type="Proteomes" id="UP001151529">
    <property type="component" value="Chromosome 8"/>
</dbReference>
<reference evidence="1" key="1">
    <citation type="submission" date="2022-11" db="EMBL/GenBank/DDBJ databases">
        <authorList>
            <person name="Hyden B.L."/>
            <person name="Feng K."/>
            <person name="Yates T."/>
            <person name="Jawdy S."/>
            <person name="Smart L.B."/>
            <person name="Muchero W."/>
        </authorList>
    </citation>
    <scope>NUCLEOTIDE SEQUENCE</scope>
    <source>
        <tissue evidence="1">Shoot tip</tissue>
    </source>
</reference>
<dbReference type="EMBL" id="JAPFFL010000012">
    <property type="protein sequence ID" value="KAJ6689149.1"/>
    <property type="molecule type" value="Genomic_DNA"/>
</dbReference>
<keyword evidence="2" id="KW-1185">Reference proteome</keyword>
<organism evidence="1 2">
    <name type="scientific">Salix viminalis</name>
    <name type="common">Common osier</name>
    <name type="synonym">Basket willow</name>
    <dbReference type="NCBI Taxonomy" id="40686"/>
    <lineage>
        <taxon>Eukaryota</taxon>
        <taxon>Viridiplantae</taxon>
        <taxon>Streptophyta</taxon>
        <taxon>Embryophyta</taxon>
        <taxon>Tracheophyta</taxon>
        <taxon>Spermatophyta</taxon>
        <taxon>Magnoliopsida</taxon>
        <taxon>eudicotyledons</taxon>
        <taxon>Gunneridae</taxon>
        <taxon>Pentapetalae</taxon>
        <taxon>rosids</taxon>
        <taxon>fabids</taxon>
        <taxon>Malpighiales</taxon>
        <taxon>Salicaceae</taxon>
        <taxon>Saliceae</taxon>
        <taxon>Salix</taxon>
    </lineage>
</organism>